<protein>
    <recommendedName>
        <fullName evidence="15">Riboflavin biosynthesis protein</fullName>
    </recommendedName>
    <domain>
        <recommendedName>
            <fullName evidence="15">Riboflavin kinase</fullName>
            <ecNumber evidence="15">2.7.1.26</ecNumber>
        </recommendedName>
        <alternativeName>
            <fullName evidence="15">Flavokinase</fullName>
        </alternativeName>
    </domain>
    <domain>
        <recommendedName>
            <fullName evidence="15">FMN adenylyltransferase</fullName>
            <ecNumber evidence="15">2.7.7.2</ecNumber>
        </recommendedName>
        <alternativeName>
            <fullName evidence="15">FAD pyrophosphorylase</fullName>
        </alternativeName>
        <alternativeName>
            <fullName evidence="15">FAD synthase</fullName>
        </alternativeName>
    </domain>
</protein>
<keyword evidence="8 15" id="KW-0547">Nucleotide-binding</keyword>
<organism evidence="17 18">
    <name type="scientific">Faunimonas pinastri</name>
    <dbReference type="NCBI Taxonomy" id="1855383"/>
    <lineage>
        <taxon>Bacteria</taxon>
        <taxon>Pseudomonadati</taxon>
        <taxon>Pseudomonadota</taxon>
        <taxon>Alphaproteobacteria</taxon>
        <taxon>Hyphomicrobiales</taxon>
        <taxon>Afifellaceae</taxon>
        <taxon>Faunimonas</taxon>
    </lineage>
</organism>
<evidence type="ECO:0000256" key="10">
    <source>
        <dbReference type="ARBA" id="ARBA00022827"/>
    </source>
</evidence>
<dbReference type="SMART" id="SM00904">
    <property type="entry name" value="Flavokinase"/>
    <property type="match status" value="1"/>
</dbReference>
<dbReference type="Proteomes" id="UP000199647">
    <property type="component" value="Unassembled WGS sequence"/>
</dbReference>
<evidence type="ECO:0000256" key="11">
    <source>
        <dbReference type="ARBA" id="ARBA00022840"/>
    </source>
</evidence>
<dbReference type="PANTHER" id="PTHR22749">
    <property type="entry name" value="RIBOFLAVIN KINASE/FMN ADENYLYLTRANSFERASE"/>
    <property type="match status" value="1"/>
</dbReference>
<evidence type="ECO:0000256" key="7">
    <source>
        <dbReference type="ARBA" id="ARBA00022695"/>
    </source>
</evidence>
<evidence type="ECO:0000256" key="15">
    <source>
        <dbReference type="PIRNR" id="PIRNR004491"/>
    </source>
</evidence>
<dbReference type="RefSeq" id="WP_092494706.1">
    <property type="nucleotide sequence ID" value="NZ_FOFG01000001.1"/>
</dbReference>
<dbReference type="NCBIfam" id="NF004160">
    <property type="entry name" value="PRK05627.1-3"/>
    <property type="match status" value="1"/>
</dbReference>
<evidence type="ECO:0000256" key="1">
    <source>
        <dbReference type="ARBA" id="ARBA00002121"/>
    </source>
</evidence>
<dbReference type="Gene3D" id="2.40.30.30">
    <property type="entry name" value="Riboflavin kinase-like"/>
    <property type="match status" value="1"/>
</dbReference>
<dbReference type="Gene3D" id="3.40.50.620">
    <property type="entry name" value="HUPs"/>
    <property type="match status" value="1"/>
</dbReference>
<keyword evidence="18" id="KW-1185">Reference proteome</keyword>
<evidence type="ECO:0000256" key="8">
    <source>
        <dbReference type="ARBA" id="ARBA00022741"/>
    </source>
</evidence>
<proteinExistence type="inferred from homology"/>
<dbReference type="GO" id="GO:0005524">
    <property type="term" value="F:ATP binding"/>
    <property type="evidence" value="ECO:0007669"/>
    <property type="project" value="UniProtKB-UniRule"/>
</dbReference>
<comment type="catalytic activity">
    <reaction evidence="14 15">
        <text>FMN + ATP + H(+) = FAD + diphosphate</text>
        <dbReference type="Rhea" id="RHEA:17237"/>
        <dbReference type="ChEBI" id="CHEBI:15378"/>
        <dbReference type="ChEBI" id="CHEBI:30616"/>
        <dbReference type="ChEBI" id="CHEBI:33019"/>
        <dbReference type="ChEBI" id="CHEBI:57692"/>
        <dbReference type="ChEBI" id="CHEBI:58210"/>
        <dbReference type="EC" id="2.7.7.2"/>
    </reaction>
</comment>
<gene>
    <name evidence="17" type="ORF">SAMN05216548_101178</name>
</gene>
<keyword evidence="7 15" id="KW-0548">Nucleotidyltransferase</keyword>
<dbReference type="SUPFAM" id="SSF82114">
    <property type="entry name" value="Riboflavin kinase-like"/>
    <property type="match status" value="1"/>
</dbReference>
<dbReference type="GO" id="GO:0009231">
    <property type="term" value="P:riboflavin biosynthetic process"/>
    <property type="evidence" value="ECO:0007669"/>
    <property type="project" value="InterPro"/>
</dbReference>
<evidence type="ECO:0000256" key="3">
    <source>
        <dbReference type="ARBA" id="ARBA00005201"/>
    </source>
</evidence>
<dbReference type="InterPro" id="IPR023465">
    <property type="entry name" value="Riboflavin_kinase_dom_sf"/>
</dbReference>
<evidence type="ECO:0000256" key="9">
    <source>
        <dbReference type="ARBA" id="ARBA00022777"/>
    </source>
</evidence>
<evidence type="ECO:0000256" key="4">
    <source>
        <dbReference type="ARBA" id="ARBA00022630"/>
    </source>
</evidence>
<dbReference type="InterPro" id="IPR004821">
    <property type="entry name" value="Cyt_trans-like"/>
</dbReference>
<evidence type="ECO:0000313" key="17">
    <source>
        <dbReference type="EMBL" id="SEP64815.1"/>
    </source>
</evidence>
<keyword evidence="12" id="KW-0511">Multifunctional enzyme</keyword>
<dbReference type="AlphaFoldDB" id="A0A1H8ZKD3"/>
<evidence type="ECO:0000313" key="18">
    <source>
        <dbReference type="Proteomes" id="UP000199647"/>
    </source>
</evidence>
<sequence length="336" mass="36427">MHSDSPPEPISAPYDATPPGWRGAVVAIGNFDGVHSGHRAVLARARAEADALGSRLIMLTFDPHPRAFFAPGKPFFSLTPGPLKAAVAKACGVDGTIVVPFDRDLSLMSADDFVSHILVGHLDVRHAVAGHDFHFGHGRQGTPEFLQAAGARQGFGVTIVEEFGDETGPVSSTRIREKLSHGDIRGANELLGWRWSAAGTVIHGDKRGRVLGYPTANMALDPGCELQHGIYAVRFVTADGHVHGGAASFGRRPTFDNGRILLETFLFDFSGDLYDQRALVSLVDYVRPELRFERIEDLVTQMDADSLQCRATLQNDRPNAIDKGIYALWPRAAKAD</sequence>
<keyword evidence="4 15" id="KW-0285">Flavoprotein</keyword>
<evidence type="ECO:0000256" key="2">
    <source>
        <dbReference type="ARBA" id="ARBA00004726"/>
    </source>
</evidence>
<dbReference type="UniPathway" id="UPA00276">
    <property type="reaction ID" value="UER00406"/>
</dbReference>
<comment type="function">
    <text evidence="1">Catalyzes the phosphorylation of riboflavin to FMN followed by the adenylation of FMN to FAD.</text>
</comment>
<accession>A0A1H8ZKD3</accession>
<name>A0A1H8ZKD3_9HYPH</name>
<keyword evidence="11 15" id="KW-0067">ATP-binding</keyword>
<dbReference type="GO" id="GO:0006747">
    <property type="term" value="P:FAD biosynthetic process"/>
    <property type="evidence" value="ECO:0007669"/>
    <property type="project" value="UniProtKB-UniRule"/>
</dbReference>
<evidence type="ECO:0000259" key="16">
    <source>
        <dbReference type="SMART" id="SM00904"/>
    </source>
</evidence>
<evidence type="ECO:0000256" key="12">
    <source>
        <dbReference type="ARBA" id="ARBA00023268"/>
    </source>
</evidence>
<dbReference type="InterPro" id="IPR023468">
    <property type="entry name" value="Riboflavin_kinase"/>
</dbReference>
<dbReference type="CDD" id="cd02064">
    <property type="entry name" value="FAD_synthetase_N"/>
    <property type="match status" value="1"/>
</dbReference>
<evidence type="ECO:0000256" key="6">
    <source>
        <dbReference type="ARBA" id="ARBA00022679"/>
    </source>
</evidence>
<dbReference type="STRING" id="1855383.SAMN05216548_101178"/>
<feature type="domain" description="Riboflavin kinase" evidence="16">
    <location>
        <begin position="190"/>
        <end position="314"/>
    </location>
</feature>
<keyword evidence="10 15" id="KW-0274">FAD</keyword>
<dbReference type="GO" id="GO:0008531">
    <property type="term" value="F:riboflavin kinase activity"/>
    <property type="evidence" value="ECO:0007669"/>
    <property type="project" value="UniProtKB-UniRule"/>
</dbReference>
<reference evidence="17 18" key="1">
    <citation type="submission" date="2016-10" db="EMBL/GenBank/DDBJ databases">
        <authorList>
            <person name="de Groot N.N."/>
        </authorList>
    </citation>
    <scope>NUCLEOTIDE SEQUENCE [LARGE SCALE GENOMIC DNA]</scope>
    <source>
        <strain evidence="17 18">A52C2</strain>
    </source>
</reference>
<dbReference type="EMBL" id="FOFG01000001">
    <property type="protein sequence ID" value="SEP64815.1"/>
    <property type="molecule type" value="Genomic_DNA"/>
</dbReference>
<dbReference type="FunFam" id="3.40.50.620:FF:000021">
    <property type="entry name" value="Riboflavin biosynthesis protein"/>
    <property type="match status" value="1"/>
</dbReference>
<comment type="similarity">
    <text evidence="15">Belongs to the ribF family.</text>
</comment>
<keyword evidence="9 15" id="KW-0418">Kinase</keyword>
<dbReference type="NCBIfam" id="TIGR00083">
    <property type="entry name" value="ribF"/>
    <property type="match status" value="1"/>
</dbReference>
<dbReference type="NCBIfam" id="TIGR00125">
    <property type="entry name" value="cyt_tran_rel"/>
    <property type="match status" value="1"/>
</dbReference>
<dbReference type="InterPro" id="IPR015865">
    <property type="entry name" value="Riboflavin_kinase_bac/euk"/>
</dbReference>
<keyword evidence="5 15" id="KW-0288">FMN</keyword>
<dbReference type="PIRSF" id="PIRSF004491">
    <property type="entry name" value="FAD_Synth"/>
    <property type="match status" value="1"/>
</dbReference>
<dbReference type="UniPathway" id="UPA00277">
    <property type="reaction ID" value="UER00407"/>
</dbReference>
<dbReference type="SUPFAM" id="SSF52374">
    <property type="entry name" value="Nucleotidylyl transferase"/>
    <property type="match status" value="1"/>
</dbReference>
<dbReference type="EC" id="2.7.7.2" evidence="15"/>
<dbReference type="InterPro" id="IPR015864">
    <property type="entry name" value="FAD_synthase"/>
</dbReference>
<dbReference type="OrthoDB" id="9803667at2"/>
<evidence type="ECO:0000256" key="14">
    <source>
        <dbReference type="ARBA" id="ARBA00049494"/>
    </source>
</evidence>
<dbReference type="InterPro" id="IPR014729">
    <property type="entry name" value="Rossmann-like_a/b/a_fold"/>
</dbReference>
<keyword evidence="6 15" id="KW-0808">Transferase</keyword>
<comment type="catalytic activity">
    <reaction evidence="13 15">
        <text>riboflavin + ATP = FMN + ADP + H(+)</text>
        <dbReference type="Rhea" id="RHEA:14357"/>
        <dbReference type="ChEBI" id="CHEBI:15378"/>
        <dbReference type="ChEBI" id="CHEBI:30616"/>
        <dbReference type="ChEBI" id="CHEBI:57986"/>
        <dbReference type="ChEBI" id="CHEBI:58210"/>
        <dbReference type="ChEBI" id="CHEBI:456216"/>
        <dbReference type="EC" id="2.7.1.26"/>
    </reaction>
</comment>
<dbReference type="GO" id="GO:0009398">
    <property type="term" value="P:FMN biosynthetic process"/>
    <property type="evidence" value="ECO:0007669"/>
    <property type="project" value="UniProtKB-UniRule"/>
</dbReference>
<evidence type="ECO:0000256" key="13">
    <source>
        <dbReference type="ARBA" id="ARBA00047880"/>
    </source>
</evidence>
<comment type="pathway">
    <text evidence="3 15">Cofactor biosynthesis; FMN biosynthesis; FMN from riboflavin (ATP route): step 1/1.</text>
</comment>
<dbReference type="InterPro" id="IPR002606">
    <property type="entry name" value="Riboflavin_kinase_bac"/>
</dbReference>
<dbReference type="Pfam" id="PF06574">
    <property type="entry name" value="FAD_syn"/>
    <property type="match status" value="1"/>
</dbReference>
<comment type="pathway">
    <text evidence="2 15">Cofactor biosynthesis; FAD biosynthesis; FAD from FMN: step 1/1.</text>
</comment>
<dbReference type="Pfam" id="PF01687">
    <property type="entry name" value="Flavokinase"/>
    <property type="match status" value="1"/>
</dbReference>
<dbReference type="PANTHER" id="PTHR22749:SF6">
    <property type="entry name" value="RIBOFLAVIN KINASE"/>
    <property type="match status" value="1"/>
</dbReference>
<dbReference type="EC" id="2.7.1.26" evidence="15"/>
<dbReference type="GO" id="GO:0003919">
    <property type="term" value="F:FMN adenylyltransferase activity"/>
    <property type="evidence" value="ECO:0007669"/>
    <property type="project" value="UniProtKB-UniRule"/>
</dbReference>
<evidence type="ECO:0000256" key="5">
    <source>
        <dbReference type="ARBA" id="ARBA00022643"/>
    </source>
</evidence>